<keyword evidence="2" id="KW-0966">Cell projection</keyword>
<dbReference type="Proteomes" id="UP000325081">
    <property type="component" value="Unassembled WGS sequence"/>
</dbReference>
<accession>A0A5A7QJ23</accession>
<keyword evidence="2" id="KW-0969">Cilium</keyword>
<feature type="region of interest" description="Disordered" evidence="1">
    <location>
        <begin position="124"/>
        <end position="144"/>
    </location>
</feature>
<proteinExistence type="predicted"/>
<comment type="caution">
    <text evidence="2">The sequence shown here is derived from an EMBL/GenBank/DDBJ whole genome shotgun (WGS) entry which is preliminary data.</text>
</comment>
<keyword evidence="2" id="KW-0282">Flagellum</keyword>
<reference evidence="3" key="1">
    <citation type="journal article" date="2019" name="Curr. Biol.">
        <title>Genome Sequence of Striga asiatica Provides Insight into the Evolution of Plant Parasitism.</title>
        <authorList>
            <person name="Yoshida S."/>
            <person name="Kim S."/>
            <person name="Wafula E.K."/>
            <person name="Tanskanen J."/>
            <person name="Kim Y.M."/>
            <person name="Honaas L."/>
            <person name="Yang Z."/>
            <person name="Spallek T."/>
            <person name="Conn C.E."/>
            <person name="Ichihashi Y."/>
            <person name="Cheong K."/>
            <person name="Cui S."/>
            <person name="Der J.P."/>
            <person name="Gundlach H."/>
            <person name="Jiao Y."/>
            <person name="Hori C."/>
            <person name="Ishida J.K."/>
            <person name="Kasahara H."/>
            <person name="Kiba T."/>
            <person name="Kim M.S."/>
            <person name="Koo N."/>
            <person name="Laohavisit A."/>
            <person name="Lee Y.H."/>
            <person name="Lumba S."/>
            <person name="McCourt P."/>
            <person name="Mortimer J.C."/>
            <person name="Mutuku J.M."/>
            <person name="Nomura T."/>
            <person name="Sasaki-Sekimoto Y."/>
            <person name="Seto Y."/>
            <person name="Wang Y."/>
            <person name="Wakatake T."/>
            <person name="Sakakibara H."/>
            <person name="Demura T."/>
            <person name="Yamaguchi S."/>
            <person name="Yoneyama K."/>
            <person name="Manabe R.I."/>
            <person name="Nelson D.C."/>
            <person name="Schulman A.H."/>
            <person name="Timko M.P."/>
            <person name="dePamphilis C.W."/>
            <person name="Choi D."/>
            <person name="Shirasu K."/>
        </authorList>
    </citation>
    <scope>NUCLEOTIDE SEQUENCE [LARGE SCALE GENOMIC DNA]</scope>
    <source>
        <strain evidence="3">cv. UVA1</strain>
    </source>
</reference>
<keyword evidence="3" id="KW-1185">Reference proteome</keyword>
<evidence type="ECO:0000256" key="1">
    <source>
        <dbReference type="SAM" id="MobiDB-lite"/>
    </source>
</evidence>
<dbReference type="EMBL" id="BKCP01006959">
    <property type="protein sequence ID" value="GER44497.1"/>
    <property type="molecule type" value="Genomic_DNA"/>
</dbReference>
<evidence type="ECO:0000313" key="2">
    <source>
        <dbReference type="EMBL" id="GER44497.1"/>
    </source>
</evidence>
<dbReference type="AlphaFoldDB" id="A0A5A7QJ23"/>
<evidence type="ECO:0000313" key="3">
    <source>
        <dbReference type="Proteomes" id="UP000325081"/>
    </source>
</evidence>
<organism evidence="2 3">
    <name type="scientific">Striga asiatica</name>
    <name type="common">Asiatic witchweed</name>
    <name type="synonym">Buchnera asiatica</name>
    <dbReference type="NCBI Taxonomy" id="4170"/>
    <lineage>
        <taxon>Eukaryota</taxon>
        <taxon>Viridiplantae</taxon>
        <taxon>Streptophyta</taxon>
        <taxon>Embryophyta</taxon>
        <taxon>Tracheophyta</taxon>
        <taxon>Spermatophyta</taxon>
        <taxon>Magnoliopsida</taxon>
        <taxon>eudicotyledons</taxon>
        <taxon>Gunneridae</taxon>
        <taxon>Pentapetalae</taxon>
        <taxon>asterids</taxon>
        <taxon>lamiids</taxon>
        <taxon>Lamiales</taxon>
        <taxon>Orobanchaceae</taxon>
        <taxon>Buchnereae</taxon>
        <taxon>Striga</taxon>
    </lineage>
</organism>
<protein>
    <submittedName>
        <fullName evidence="2">Flagellar P-ring protein 2</fullName>
    </submittedName>
</protein>
<name>A0A5A7QJ23_STRAF</name>
<sequence>MEDEKCFHFADFDFAESSFLLSLKSPNFWHKSALLVLSLMSLKSLNFWHKSTLLLLSLRRLNSWHVSLEQNNLLFPGVNASQQDKTRVCRPRVPLEQTGSHKFTFKDCLFRIHTLRRRAVTSELRPPGVTTNPDRGPTDFRRGEHPRCREKASVCGKELALCEAESRQSATETFSRAPNAKLLPTTDSTLVLFVYIGPVLSLCLHGYYKVTGGYGRPDMLSILLTILGQ</sequence>
<gene>
    <name evidence="2" type="ORF">STAS_21399</name>
</gene>